<comment type="caution">
    <text evidence="14">The sequence shown here is derived from an EMBL/GenBank/DDBJ whole genome shotgun (WGS) entry which is preliminary data.</text>
</comment>
<evidence type="ECO:0000256" key="9">
    <source>
        <dbReference type="PROSITE-ProRule" id="PRU01360"/>
    </source>
</evidence>
<dbReference type="PANTHER" id="PTHR30442">
    <property type="entry name" value="IRON III DICITRATE TRANSPORT PROTEIN FECA"/>
    <property type="match status" value="1"/>
</dbReference>
<evidence type="ECO:0000256" key="11">
    <source>
        <dbReference type="RuleBase" id="RU003357"/>
    </source>
</evidence>
<dbReference type="CDD" id="cd01347">
    <property type="entry name" value="ligand_gated_channel"/>
    <property type="match status" value="1"/>
</dbReference>
<evidence type="ECO:0000256" key="2">
    <source>
        <dbReference type="ARBA" id="ARBA00022448"/>
    </source>
</evidence>
<evidence type="ECO:0000259" key="13">
    <source>
        <dbReference type="Pfam" id="PF07715"/>
    </source>
</evidence>
<dbReference type="InterPro" id="IPR037066">
    <property type="entry name" value="Plug_dom_sf"/>
</dbReference>
<evidence type="ECO:0000256" key="4">
    <source>
        <dbReference type="ARBA" id="ARBA00022692"/>
    </source>
</evidence>
<keyword evidence="3 9" id="KW-1134">Transmembrane beta strand</keyword>
<evidence type="ECO:0000256" key="1">
    <source>
        <dbReference type="ARBA" id="ARBA00004571"/>
    </source>
</evidence>
<protein>
    <submittedName>
        <fullName evidence="14">TonB-dependent receptor</fullName>
    </submittedName>
</protein>
<proteinExistence type="inferred from homology"/>
<dbReference type="PANTHER" id="PTHR30442:SF0">
    <property type="entry name" value="FE(3+) DICITRATE TRANSPORT PROTEIN FECA"/>
    <property type="match status" value="1"/>
</dbReference>
<keyword evidence="5" id="KW-0732">Signal</keyword>
<dbReference type="InterPro" id="IPR000531">
    <property type="entry name" value="Beta-barrel_TonB"/>
</dbReference>
<accession>A0ABY2XQ81</accession>
<dbReference type="Pfam" id="PF00593">
    <property type="entry name" value="TonB_dep_Rec_b-barrel"/>
    <property type="match status" value="1"/>
</dbReference>
<evidence type="ECO:0000256" key="3">
    <source>
        <dbReference type="ARBA" id="ARBA00022452"/>
    </source>
</evidence>
<keyword evidence="4 9" id="KW-0812">Transmembrane</keyword>
<dbReference type="SUPFAM" id="SSF56935">
    <property type="entry name" value="Porins"/>
    <property type="match status" value="1"/>
</dbReference>
<dbReference type="Proteomes" id="UP000739180">
    <property type="component" value="Unassembled WGS sequence"/>
</dbReference>
<dbReference type="PROSITE" id="PS52016">
    <property type="entry name" value="TONB_DEPENDENT_REC_3"/>
    <property type="match status" value="1"/>
</dbReference>
<dbReference type="EMBL" id="VCQT01000010">
    <property type="protein sequence ID" value="TMW14830.1"/>
    <property type="molecule type" value="Genomic_DNA"/>
</dbReference>
<feature type="short sequence motif" description="TonB C-terminal box" evidence="10">
    <location>
        <begin position="693"/>
        <end position="710"/>
    </location>
</feature>
<reference evidence="14 15" key="1">
    <citation type="submission" date="2019-05" db="EMBL/GenBank/DDBJ databases">
        <title>Genome of Alcanivorax gelatiniphagus, an oil degrading marine bacteria.</title>
        <authorList>
            <person name="Kwon K.K."/>
        </authorList>
    </citation>
    <scope>NUCLEOTIDE SEQUENCE [LARGE SCALE GENOMIC DNA]</scope>
    <source>
        <strain evidence="14 15">MEBiC 08158</strain>
    </source>
</reference>
<keyword evidence="2 9" id="KW-0813">Transport</keyword>
<comment type="similarity">
    <text evidence="9 11">Belongs to the TonB-dependent receptor family.</text>
</comment>
<organism evidence="14 15">
    <name type="scientific">Alloalcanivorax gelatiniphagus</name>
    <dbReference type="NCBI Taxonomy" id="1194167"/>
    <lineage>
        <taxon>Bacteria</taxon>
        <taxon>Pseudomonadati</taxon>
        <taxon>Pseudomonadota</taxon>
        <taxon>Gammaproteobacteria</taxon>
        <taxon>Oceanospirillales</taxon>
        <taxon>Alcanivoracaceae</taxon>
        <taxon>Alloalcanivorax</taxon>
    </lineage>
</organism>
<evidence type="ECO:0000313" key="14">
    <source>
        <dbReference type="EMBL" id="TMW14830.1"/>
    </source>
</evidence>
<evidence type="ECO:0000256" key="10">
    <source>
        <dbReference type="PROSITE-ProRule" id="PRU10144"/>
    </source>
</evidence>
<sequence length="710" mass="77729">MLAGAVAAETHRLPAVEIIGSSSDTFSLSGSAHVLTEQDLERKEYTDVHRMLRDVPGVYVREEDGFGLRPNIGIRGTGTSRSDRVSMMEDGILMAPSPYAAPAAYYFPSAGRFSGIEVLKGPDTLRYGPFTVGGAINFLSTPIPDGRAGRIQLEAGEDRHRRGHFWYGGTEGQWGFLLETHQQASDGFKDIDRSNRGTGYDKSDYVAKLRWTAAADAAVQQAFELKLSHSSEVSDEAYLGLTDRDFRANPNRRYGLSERDQMDNDHDGIVLRHDLMIGPSSRLETAIYHNKFNRNWYKVASAGGQGIGDLIDDANNGNGGAQAILDGRQDVADVRVKNNNREYTAEGIQTELSHGFDWAGVRHDMVAGVRFHRDEVDRYQPVDTFDQVNGALVPTGVILPTGGDNRVENADAWSAWLVDKLYLGDVIVTGSLRYEDVETEAKRYADPGRASVSSRVDNQVDEVMAGLGATWLVSDQWSLLAGVHQGFAPPGASSVAGTDPEKSLNYEVGARYWGPGFSADMVAFYSDYENTVNNCSLAAPCPNGSTSGSQSFGESRVRGLELGINSQLWRGRALEAPVRLAYTYTDGEISEDADDGSVMSGDVLPYLPENQLSLTLGLERPARWGVYLTTVYVDEMCINNACDRPGSSRFDRTDDVLVVDLAASYYLNSDVEVYAKVDNLFDDQEIVARTPDGARPNAPRTAYMGVRVSF</sequence>
<evidence type="ECO:0000256" key="8">
    <source>
        <dbReference type="ARBA" id="ARBA00023237"/>
    </source>
</evidence>
<evidence type="ECO:0000256" key="7">
    <source>
        <dbReference type="ARBA" id="ARBA00023136"/>
    </source>
</evidence>
<feature type="domain" description="TonB-dependent receptor plug" evidence="13">
    <location>
        <begin position="27"/>
        <end position="135"/>
    </location>
</feature>
<keyword evidence="6 11" id="KW-0798">TonB box</keyword>
<dbReference type="Gene3D" id="2.40.170.20">
    <property type="entry name" value="TonB-dependent receptor, beta-barrel domain"/>
    <property type="match status" value="1"/>
</dbReference>
<evidence type="ECO:0000259" key="12">
    <source>
        <dbReference type="Pfam" id="PF00593"/>
    </source>
</evidence>
<evidence type="ECO:0000256" key="6">
    <source>
        <dbReference type="ARBA" id="ARBA00023077"/>
    </source>
</evidence>
<dbReference type="InterPro" id="IPR010917">
    <property type="entry name" value="TonB_rcpt_CS"/>
</dbReference>
<evidence type="ECO:0000256" key="5">
    <source>
        <dbReference type="ARBA" id="ARBA00022729"/>
    </source>
</evidence>
<comment type="subcellular location">
    <subcellularLocation>
        <location evidence="1 9">Cell outer membrane</location>
        <topology evidence="1 9">Multi-pass membrane protein</topology>
    </subcellularLocation>
</comment>
<keyword evidence="7 9" id="KW-0472">Membrane</keyword>
<dbReference type="Gene3D" id="2.170.130.10">
    <property type="entry name" value="TonB-dependent receptor, plug domain"/>
    <property type="match status" value="1"/>
</dbReference>
<keyword evidence="8 9" id="KW-0998">Cell outer membrane</keyword>
<dbReference type="InterPro" id="IPR036942">
    <property type="entry name" value="Beta-barrel_TonB_sf"/>
</dbReference>
<feature type="domain" description="TonB-dependent receptor-like beta-barrel" evidence="12">
    <location>
        <begin position="244"/>
        <end position="680"/>
    </location>
</feature>
<dbReference type="PROSITE" id="PS01156">
    <property type="entry name" value="TONB_DEPENDENT_REC_2"/>
    <property type="match status" value="1"/>
</dbReference>
<keyword evidence="15" id="KW-1185">Reference proteome</keyword>
<gene>
    <name evidence="14" type="ORF">FGS76_01680</name>
</gene>
<evidence type="ECO:0000313" key="15">
    <source>
        <dbReference type="Proteomes" id="UP000739180"/>
    </source>
</evidence>
<dbReference type="Pfam" id="PF07715">
    <property type="entry name" value="Plug"/>
    <property type="match status" value="1"/>
</dbReference>
<dbReference type="InterPro" id="IPR012910">
    <property type="entry name" value="Plug_dom"/>
</dbReference>
<dbReference type="InterPro" id="IPR039426">
    <property type="entry name" value="TonB-dep_rcpt-like"/>
</dbReference>
<keyword evidence="14" id="KW-0675">Receptor</keyword>
<name>A0ABY2XQ81_9GAMM</name>